<dbReference type="GO" id="GO:0030643">
    <property type="term" value="P:intracellular phosphate ion homeostasis"/>
    <property type="evidence" value="ECO:0007669"/>
    <property type="project" value="InterPro"/>
</dbReference>
<keyword evidence="4 6" id="KW-0963">Cytoplasm</keyword>
<evidence type="ECO:0000313" key="8">
    <source>
        <dbReference type="EMBL" id="KAA0873730.1"/>
    </source>
</evidence>
<dbReference type="RefSeq" id="WP_149391689.1">
    <property type="nucleotide sequence ID" value="NZ_SMRS01000009.1"/>
</dbReference>
<dbReference type="PIRSF" id="PIRSF003107">
    <property type="entry name" value="PhoU"/>
    <property type="match status" value="1"/>
</dbReference>
<comment type="subunit">
    <text evidence="6">Homodimer.</text>
</comment>
<dbReference type="EMBL" id="SMRS01000009">
    <property type="protein sequence ID" value="KAA0873730.1"/>
    <property type="molecule type" value="Genomic_DNA"/>
</dbReference>
<evidence type="ECO:0000256" key="6">
    <source>
        <dbReference type="PIRNR" id="PIRNR003107"/>
    </source>
</evidence>
<dbReference type="InterPro" id="IPR038078">
    <property type="entry name" value="PhoU-like_sf"/>
</dbReference>
<evidence type="ECO:0000313" key="9">
    <source>
        <dbReference type="Proteomes" id="UP000325302"/>
    </source>
</evidence>
<keyword evidence="3 6" id="KW-0813">Transport</keyword>
<dbReference type="GO" id="GO:0045936">
    <property type="term" value="P:negative regulation of phosphate metabolic process"/>
    <property type="evidence" value="ECO:0007669"/>
    <property type="project" value="InterPro"/>
</dbReference>
<dbReference type="AlphaFoldDB" id="A0A5A9VYX6"/>
<dbReference type="GO" id="GO:0005737">
    <property type="term" value="C:cytoplasm"/>
    <property type="evidence" value="ECO:0007669"/>
    <property type="project" value="UniProtKB-SubCell"/>
</dbReference>
<dbReference type="Proteomes" id="UP000325302">
    <property type="component" value="Unassembled WGS sequence"/>
</dbReference>
<keyword evidence="5 6" id="KW-0592">Phosphate transport</keyword>
<dbReference type="GO" id="GO:0006817">
    <property type="term" value="P:phosphate ion transport"/>
    <property type="evidence" value="ECO:0007669"/>
    <property type="project" value="UniProtKB-KW"/>
</dbReference>
<dbReference type="InterPro" id="IPR028366">
    <property type="entry name" value="PhoU"/>
</dbReference>
<dbReference type="FunFam" id="1.20.58.220:FF:000002">
    <property type="entry name" value="Phosphate-specific transport system accessory protein PhoU"/>
    <property type="match status" value="1"/>
</dbReference>
<keyword evidence="9" id="KW-1185">Reference proteome</keyword>
<evidence type="ECO:0000256" key="2">
    <source>
        <dbReference type="ARBA" id="ARBA00008107"/>
    </source>
</evidence>
<dbReference type="OrthoDB" id="9814256at2"/>
<dbReference type="Gene3D" id="1.20.58.220">
    <property type="entry name" value="Phosphate transport system protein phou homolog 2, domain 2"/>
    <property type="match status" value="2"/>
</dbReference>
<dbReference type="InterPro" id="IPR026022">
    <property type="entry name" value="PhoU_dom"/>
</dbReference>
<feature type="domain" description="PhoU" evidence="7">
    <location>
        <begin position="29"/>
        <end position="113"/>
    </location>
</feature>
<comment type="caution">
    <text evidence="8">The sequence shown here is derived from an EMBL/GenBank/DDBJ whole genome shotgun (WGS) entry which is preliminary data.</text>
</comment>
<feature type="domain" description="PhoU" evidence="7">
    <location>
        <begin position="132"/>
        <end position="214"/>
    </location>
</feature>
<dbReference type="FunFam" id="1.20.58.220:FF:000001">
    <property type="entry name" value="Phosphate-specific transport system accessory protein PhoU"/>
    <property type="match status" value="1"/>
</dbReference>
<dbReference type="PANTHER" id="PTHR42930">
    <property type="entry name" value="PHOSPHATE-SPECIFIC TRANSPORT SYSTEM ACCESSORY PROTEIN PHOU"/>
    <property type="match status" value="1"/>
</dbReference>
<comment type="function">
    <text evidence="6">Plays a role in the regulation of phosphate uptake.</text>
</comment>
<organism evidence="8 9">
    <name type="scientific">Nitrincola tapanii</name>
    <dbReference type="NCBI Taxonomy" id="1708751"/>
    <lineage>
        <taxon>Bacteria</taxon>
        <taxon>Pseudomonadati</taxon>
        <taxon>Pseudomonadota</taxon>
        <taxon>Gammaproteobacteria</taxon>
        <taxon>Oceanospirillales</taxon>
        <taxon>Oceanospirillaceae</taxon>
        <taxon>Nitrincola</taxon>
    </lineage>
</organism>
<evidence type="ECO:0000256" key="5">
    <source>
        <dbReference type="ARBA" id="ARBA00022592"/>
    </source>
</evidence>
<comment type="subcellular location">
    <subcellularLocation>
        <location evidence="1 6">Cytoplasm</location>
    </subcellularLocation>
</comment>
<name>A0A5A9VYX6_9GAMM</name>
<evidence type="ECO:0000256" key="3">
    <source>
        <dbReference type="ARBA" id="ARBA00022448"/>
    </source>
</evidence>
<evidence type="ECO:0000256" key="1">
    <source>
        <dbReference type="ARBA" id="ARBA00004496"/>
    </source>
</evidence>
<evidence type="ECO:0000256" key="4">
    <source>
        <dbReference type="ARBA" id="ARBA00022490"/>
    </source>
</evidence>
<dbReference type="SUPFAM" id="SSF109755">
    <property type="entry name" value="PhoU-like"/>
    <property type="match status" value="1"/>
</dbReference>
<protein>
    <recommendedName>
        <fullName evidence="6">Phosphate-specific transport system accessory protein PhoU</fullName>
    </recommendedName>
</protein>
<dbReference type="NCBIfam" id="TIGR02135">
    <property type="entry name" value="phoU_full"/>
    <property type="match status" value="1"/>
</dbReference>
<evidence type="ECO:0000259" key="7">
    <source>
        <dbReference type="Pfam" id="PF01895"/>
    </source>
</evidence>
<proteinExistence type="inferred from homology"/>
<sequence length="254" mass="28669">MFTGKEGFSRHISQQFNHELEDIRTQMLAMGGQVERQVSDALDALLNNNPDLAEESRRVDRQTNQMELDIADQCTKMIAIRQPTASDLRLIVAISRAVSDLERIGDEASRICQHAIEIAQSGPAPRGYQEVRHIGMLVSSMVRDILTAFARDDLELAYSVAKQDTNVDQEYRSAMRSLVTYMMEDPRSISSILNVIWVLRSLERIGDHARNLSEHLIYQVSGTDVRHQSLKNIKRTLKDASPDDEAEMKDQGGS</sequence>
<dbReference type="PANTHER" id="PTHR42930:SF3">
    <property type="entry name" value="PHOSPHATE-SPECIFIC TRANSPORT SYSTEM ACCESSORY PROTEIN PHOU"/>
    <property type="match status" value="1"/>
</dbReference>
<gene>
    <name evidence="8" type="primary">phoU</name>
    <name evidence="8" type="ORF">E1H14_11810</name>
</gene>
<dbReference type="Pfam" id="PF01895">
    <property type="entry name" value="PhoU"/>
    <property type="match status" value="2"/>
</dbReference>
<comment type="similarity">
    <text evidence="2 6">Belongs to the PhoU family.</text>
</comment>
<accession>A0A5A9VYX6</accession>
<reference evidence="8 9" key="1">
    <citation type="submission" date="2019-03" db="EMBL/GenBank/DDBJ databases">
        <title>Nitrincola sp. nov. isolated from an Indian soda lake.</title>
        <authorList>
            <person name="Joshi A."/>
            <person name="Thite S.V."/>
            <person name="Joseph N."/>
            <person name="Dhotre D."/>
            <person name="Moorthy M."/>
            <person name="Shouche Y.S."/>
        </authorList>
    </citation>
    <scope>NUCLEOTIDE SEQUENCE [LARGE SCALE GENOMIC DNA]</scope>
    <source>
        <strain evidence="8 9">MEB193</strain>
    </source>
</reference>